<dbReference type="Gene3D" id="3.60.10.10">
    <property type="entry name" value="Endonuclease/exonuclease/phosphatase"/>
    <property type="match status" value="1"/>
</dbReference>
<dbReference type="Proteomes" id="UP000222542">
    <property type="component" value="Unassembled WGS sequence"/>
</dbReference>
<organism evidence="1 2">
    <name type="scientific">Capsicum annuum</name>
    <name type="common">Capsicum pepper</name>
    <dbReference type="NCBI Taxonomy" id="4072"/>
    <lineage>
        <taxon>Eukaryota</taxon>
        <taxon>Viridiplantae</taxon>
        <taxon>Streptophyta</taxon>
        <taxon>Embryophyta</taxon>
        <taxon>Tracheophyta</taxon>
        <taxon>Spermatophyta</taxon>
        <taxon>Magnoliopsida</taxon>
        <taxon>eudicotyledons</taxon>
        <taxon>Gunneridae</taxon>
        <taxon>Pentapetalae</taxon>
        <taxon>asterids</taxon>
        <taxon>lamiids</taxon>
        <taxon>Solanales</taxon>
        <taxon>Solanaceae</taxon>
        <taxon>Solanoideae</taxon>
        <taxon>Capsiceae</taxon>
        <taxon>Capsicum</taxon>
    </lineage>
</organism>
<dbReference type="PANTHER" id="PTHR33710">
    <property type="entry name" value="BNAC02G09200D PROTEIN"/>
    <property type="match status" value="1"/>
</dbReference>
<reference evidence="1 2" key="2">
    <citation type="journal article" date="2017" name="Genome Biol.">
        <title>New reference genome sequences of hot pepper reveal the massive evolution of plant disease-resistance genes by retroduplication.</title>
        <authorList>
            <person name="Kim S."/>
            <person name="Park J."/>
            <person name="Yeom S.I."/>
            <person name="Kim Y.M."/>
            <person name="Seo E."/>
            <person name="Kim K.T."/>
            <person name="Kim M.S."/>
            <person name="Lee J.M."/>
            <person name="Cheong K."/>
            <person name="Shin H.S."/>
            <person name="Kim S.B."/>
            <person name="Han K."/>
            <person name="Lee J."/>
            <person name="Park M."/>
            <person name="Lee H.A."/>
            <person name="Lee H.Y."/>
            <person name="Lee Y."/>
            <person name="Oh S."/>
            <person name="Lee J.H."/>
            <person name="Choi E."/>
            <person name="Choi E."/>
            <person name="Lee S.E."/>
            <person name="Jeon J."/>
            <person name="Kim H."/>
            <person name="Choi G."/>
            <person name="Song H."/>
            <person name="Lee J."/>
            <person name="Lee S.C."/>
            <person name="Kwon J.K."/>
            <person name="Lee H.Y."/>
            <person name="Koo N."/>
            <person name="Hong Y."/>
            <person name="Kim R.W."/>
            <person name="Kang W.H."/>
            <person name="Huh J.H."/>
            <person name="Kang B.C."/>
            <person name="Yang T.J."/>
            <person name="Lee Y.H."/>
            <person name="Bennetzen J.L."/>
            <person name="Choi D."/>
        </authorList>
    </citation>
    <scope>NUCLEOTIDE SEQUENCE [LARGE SCALE GENOMIC DNA]</scope>
    <source>
        <strain evidence="2">cv. CM334</strain>
    </source>
</reference>
<gene>
    <name evidence="1" type="ORF">T459_30222</name>
</gene>
<dbReference type="STRING" id="4072.A0A2G2Y7S0"/>
<dbReference type="SUPFAM" id="SSF56219">
    <property type="entry name" value="DNase I-like"/>
    <property type="match status" value="1"/>
</dbReference>
<dbReference type="OMA" id="HCPAIIS"/>
<evidence type="ECO:0000313" key="1">
    <source>
        <dbReference type="EMBL" id="PHT65797.1"/>
    </source>
</evidence>
<protein>
    <recommendedName>
        <fullName evidence="3">Endonuclease/exonuclease/phosphatase domain-containing protein</fullName>
    </recommendedName>
</protein>
<dbReference type="PANTHER" id="PTHR33710:SF81">
    <property type="entry name" value="ENDONUCLEASE_EXONUCLEASE_PHOSPHATASE DOMAIN-CONTAINING PROTEIN"/>
    <property type="match status" value="1"/>
</dbReference>
<keyword evidence="2" id="KW-1185">Reference proteome</keyword>
<proteinExistence type="predicted"/>
<reference evidence="1 2" key="1">
    <citation type="journal article" date="2014" name="Nat. Genet.">
        <title>Genome sequence of the hot pepper provides insights into the evolution of pungency in Capsicum species.</title>
        <authorList>
            <person name="Kim S."/>
            <person name="Park M."/>
            <person name="Yeom S.I."/>
            <person name="Kim Y.M."/>
            <person name="Lee J.M."/>
            <person name="Lee H.A."/>
            <person name="Seo E."/>
            <person name="Choi J."/>
            <person name="Cheong K."/>
            <person name="Kim K.T."/>
            <person name="Jung K."/>
            <person name="Lee G.W."/>
            <person name="Oh S.K."/>
            <person name="Bae C."/>
            <person name="Kim S.B."/>
            <person name="Lee H.Y."/>
            <person name="Kim S.Y."/>
            <person name="Kim M.S."/>
            <person name="Kang B.C."/>
            <person name="Jo Y.D."/>
            <person name="Yang H.B."/>
            <person name="Jeong H.J."/>
            <person name="Kang W.H."/>
            <person name="Kwon J.K."/>
            <person name="Shin C."/>
            <person name="Lim J.Y."/>
            <person name="Park J.H."/>
            <person name="Huh J.H."/>
            <person name="Kim J.S."/>
            <person name="Kim B.D."/>
            <person name="Cohen O."/>
            <person name="Paran I."/>
            <person name="Suh M.C."/>
            <person name="Lee S.B."/>
            <person name="Kim Y.K."/>
            <person name="Shin Y."/>
            <person name="Noh S.J."/>
            <person name="Park J."/>
            <person name="Seo Y.S."/>
            <person name="Kwon S.Y."/>
            <person name="Kim H.A."/>
            <person name="Park J.M."/>
            <person name="Kim H.J."/>
            <person name="Choi S.B."/>
            <person name="Bosland P.W."/>
            <person name="Reeves G."/>
            <person name="Jo S.H."/>
            <person name="Lee B.W."/>
            <person name="Cho H.T."/>
            <person name="Choi H.S."/>
            <person name="Lee M.S."/>
            <person name="Yu Y."/>
            <person name="Do Choi Y."/>
            <person name="Park B.S."/>
            <person name="van Deynze A."/>
            <person name="Ashrafi H."/>
            <person name="Hill T."/>
            <person name="Kim W.T."/>
            <person name="Pai H.S."/>
            <person name="Ahn H.K."/>
            <person name="Yeam I."/>
            <person name="Giovannoni J.J."/>
            <person name="Rose J.K."/>
            <person name="Sorensen I."/>
            <person name="Lee S.J."/>
            <person name="Kim R.W."/>
            <person name="Choi I.Y."/>
            <person name="Choi B.S."/>
            <person name="Lim J.S."/>
            <person name="Lee Y.H."/>
            <person name="Choi D."/>
        </authorList>
    </citation>
    <scope>NUCLEOTIDE SEQUENCE [LARGE SCALE GENOMIC DNA]</scope>
    <source>
        <strain evidence="2">cv. CM334</strain>
    </source>
</reference>
<dbReference type="InterPro" id="IPR036691">
    <property type="entry name" value="Endo/exonu/phosph_ase_sf"/>
</dbReference>
<dbReference type="AlphaFoldDB" id="A0A2G2Y7S0"/>
<comment type="caution">
    <text evidence="1">The sequence shown here is derived from an EMBL/GenBank/DDBJ whole genome shotgun (WGS) entry which is preliminary data.</text>
</comment>
<evidence type="ECO:0008006" key="3">
    <source>
        <dbReference type="Google" id="ProtNLM"/>
    </source>
</evidence>
<dbReference type="Gramene" id="PHT65797">
    <property type="protein sequence ID" value="PHT65797"/>
    <property type="gene ID" value="T459_30222"/>
</dbReference>
<dbReference type="EMBL" id="AYRZ02000012">
    <property type="protein sequence ID" value="PHT65797.1"/>
    <property type="molecule type" value="Genomic_DNA"/>
</dbReference>
<evidence type="ECO:0000313" key="2">
    <source>
        <dbReference type="Proteomes" id="UP000222542"/>
    </source>
</evidence>
<name>A0A2G2Y7S0_CAPAN</name>
<sequence length="149" mass="17066">MRRSLWQDLNTISDQVKGAWVVMRDFNCLLNPEHKVGSGVNMAEFRQSVAYYSIKDLRSTGEYYTWTNKQGPNNRVLSKLDQVLVNSEWHVELPTSQVHFIHDGLSDHCPAIISLEGMKNKRKVSLNTIICGVYHLHLKTKLIDVGHCT</sequence>
<accession>A0A2G2Y7S0</accession>